<evidence type="ECO:0000313" key="4">
    <source>
        <dbReference type="Proteomes" id="UP000030765"/>
    </source>
</evidence>
<dbReference type="Proteomes" id="UP000030765">
    <property type="component" value="Unassembled WGS sequence"/>
</dbReference>
<accession>A0A084VVA8</accession>
<proteinExistence type="predicted"/>
<dbReference type="EnsemblMetazoa" id="ASIC009462-RA">
    <property type="protein sequence ID" value="ASIC009462-PA"/>
    <property type="gene ID" value="ASIC009462"/>
</dbReference>
<evidence type="ECO:0000256" key="1">
    <source>
        <dbReference type="SAM" id="MobiDB-lite"/>
    </source>
</evidence>
<evidence type="ECO:0000313" key="2">
    <source>
        <dbReference type="EMBL" id="KFB41902.1"/>
    </source>
</evidence>
<dbReference type="EMBL" id="ATLV01017169">
    <property type="status" value="NOT_ANNOTATED_CDS"/>
    <property type="molecule type" value="Genomic_DNA"/>
</dbReference>
<organism evidence="2">
    <name type="scientific">Anopheles sinensis</name>
    <name type="common">Mosquito</name>
    <dbReference type="NCBI Taxonomy" id="74873"/>
    <lineage>
        <taxon>Eukaryota</taxon>
        <taxon>Metazoa</taxon>
        <taxon>Ecdysozoa</taxon>
        <taxon>Arthropoda</taxon>
        <taxon>Hexapoda</taxon>
        <taxon>Insecta</taxon>
        <taxon>Pterygota</taxon>
        <taxon>Neoptera</taxon>
        <taxon>Endopterygota</taxon>
        <taxon>Diptera</taxon>
        <taxon>Nematocera</taxon>
        <taxon>Culicoidea</taxon>
        <taxon>Culicidae</taxon>
        <taxon>Anophelinae</taxon>
        <taxon>Anopheles</taxon>
    </lineage>
</organism>
<sequence length="65" mass="7373">MRAYRYRKQMGRKKQTSRNHNTQIPKRPLMDVCGKAPGTRFLEPNTEQKHGHVSDPPEGNGGVGK</sequence>
<feature type="region of interest" description="Disordered" evidence="1">
    <location>
        <begin position="1"/>
        <end position="65"/>
    </location>
</feature>
<dbReference type="AlphaFoldDB" id="A0A084VVA8"/>
<dbReference type="EMBL" id="KE525157">
    <property type="protein sequence ID" value="KFB41902.1"/>
    <property type="molecule type" value="Genomic_DNA"/>
</dbReference>
<name>A0A084VVA8_ANOSI</name>
<reference evidence="2 4" key="1">
    <citation type="journal article" date="2014" name="BMC Genomics">
        <title>Genome sequence of Anopheles sinensis provides insight into genetics basis of mosquito competence for malaria parasites.</title>
        <authorList>
            <person name="Zhou D."/>
            <person name="Zhang D."/>
            <person name="Ding G."/>
            <person name="Shi L."/>
            <person name="Hou Q."/>
            <person name="Ye Y."/>
            <person name="Xu Y."/>
            <person name="Zhou H."/>
            <person name="Xiong C."/>
            <person name="Li S."/>
            <person name="Yu J."/>
            <person name="Hong S."/>
            <person name="Yu X."/>
            <person name="Zou P."/>
            <person name="Chen C."/>
            <person name="Chang X."/>
            <person name="Wang W."/>
            <person name="Lv Y."/>
            <person name="Sun Y."/>
            <person name="Ma L."/>
            <person name="Shen B."/>
            <person name="Zhu C."/>
        </authorList>
    </citation>
    <scope>NUCLEOTIDE SEQUENCE [LARGE SCALE GENOMIC DNA]</scope>
</reference>
<gene>
    <name evidence="2" type="ORF">ZHAS_00009462</name>
</gene>
<feature type="compositionally biased region" description="Basic residues" evidence="1">
    <location>
        <begin position="1"/>
        <end position="17"/>
    </location>
</feature>
<protein>
    <submittedName>
        <fullName evidence="2 3">Uncharacterized protein</fullName>
    </submittedName>
</protein>
<evidence type="ECO:0000313" key="3">
    <source>
        <dbReference type="EnsemblMetazoa" id="ASIC009462-PA"/>
    </source>
</evidence>
<keyword evidence="4" id="KW-1185">Reference proteome</keyword>
<dbReference type="VEuPathDB" id="VectorBase:ASIC009462"/>
<reference evidence="3" key="2">
    <citation type="submission" date="2020-05" db="UniProtKB">
        <authorList>
            <consortium name="EnsemblMetazoa"/>
        </authorList>
    </citation>
    <scope>IDENTIFICATION</scope>
</reference>
<feature type="compositionally biased region" description="Basic and acidic residues" evidence="1">
    <location>
        <begin position="46"/>
        <end position="55"/>
    </location>
</feature>